<evidence type="ECO:0000313" key="1">
    <source>
        <dbReference type="EMBL" id="KAJ4706541.1"/>
    </source>
</evidence>
<accession>A0ACC1X5S6</accession>
<name>A0ACC1X5S6_MELAZ</name>
<comment type="caution">
    <text evidence="1">The sequence shown here is derived from an EMBL/GenBank/DDBJ whole genome shotgun (WGS) entry which is preliminary data.</text>
</comment>
<dbReference type="EMBL" id="CM051404">
    <property type="protein sequence ID" value="KAJ4706541.1"/>
    <property type="molecule type" value="Genomic_DNA"/>
</dbReference>
<proteinExistence type="predicted"/>
<keyword evidence="2" id="KW-1185">Reference proteome</keyword>
<organism evidence="1 2">
    <name type="scientific">Melia azedarach</name>
    <name type="common">Chinaberry tree</name>
    <dbReference type="NCBI Taxonomy" id="155640"/>
    <lineage>
        <taxon>Eukaryota</taxon>
        <taxon>Viridiplantae</taxon>
        <taxon>Streptophyta</taxon>
        <taxon>Embryophyta</taxon>
        <taxon>Tracheophyta</taxon>
        <taxon>Spermatophyta</taxon>
        <taxon>Magnoliopsida</taxon>
        <taxon>eudicotyledons</taxon>
        <taxon>Gunneridae</taxon>
        <taxon>Pentapetalae</taxon>
        <taxon>rosids</taxon>
        <taxon>malvids</taxon>
        <taxon>Sapindales</taxon>
        <taxon>Meliaceae</taxon>
        <taxon>Melia</taxon>
    </lineage>
</organism>
<reference evidence="1 2" key="1">
    <citation type="journal article" date="2023" name="Science">
        <title>Complex scaffold remodeling in plant triterpene biosynthesis.</title>
        <authorList>
            <person name="De La Pena R."/>
            <person name="Hodgson H."/>
            <person name="Liu J.C."/>
            <person name="Stephenson M.J."/>
            <person name="Martin A.C."/>
            <person name="Owen C."/>
            <person name="Harkess A."/>
            <person name="Leebens-Mack J."/>
            <person name="Jimenez L.E."/>
            <person name="Osbourn A."/>
            <person name="Sattely E.S."/>
        </authorList>
    </citation>
    <scope>NUCLEOTIDE SEQUENCE [LARGE SCALE GENOMIC DNA]</scope>
    <source>
        <strain evidence="2">cv. JPN11</strain>
        <tissue evidence="1">Leaf</tissue>
    </source>
</reference>
<evidence type="ECO:0000313" key="2">
    <source>
        <dbReference type="Proteomes" id="UP001164539"/>
    </source>
</evidence>
<sequence>MALRLILVRSIGFLTTFGLWKGSFLLSFVIVLNTVLGVFPLIPWASKVWQMFISSKVVVSLFGDSLKISSRQMQSLGVAASVFWLVLDAQLWKWFALEFQLSPMTTATTVTAGIYY</sequence>
<dbReference type="Proteomes" id="UP001164539">
    <property type="component" value="Chromosome 11"/>
</dbReference>
<protein>
    <submittedName>
        <fullName evidence="1">Uncharacterized protein</fullName>
    </submittedName>
</protein>
<gene>
    <name evidence="1" type="ORF">OWV82_020177</name>
</gene>